<protein>
    <recommendedName>
        <fullName evidence="3">Sce7726 family protein</fullName>
    </recommendedName>
</protein>
<dbReference type="EMBL" id="FRAG01000114">
    <property type="protein sequence ID" value="SHK62063.1"/>
    <property type="molecule type" value="Genomic_DNA"/>
</dbReference>
<sequence length="198" mass="23187">MKILDADIRTSLYNRISNEFKDEQDTIIVDELSVCQGDARMDVAVVNGLLHGYEIKSEGDTLKRLPNQIEIYNKVFDTVTIVTSDSHLNKTIDIIPEWWGVIKVRKYTKSFYLEDVREPKLNDFTDAYSIVQLLWRNEALQILKDLGLQKGFLSKPRYVLWERLVECIELNDLKKYVRQALKTRTSWRVGQLQKICDD</sequence>
<dbReference type="NCBIfam" id="NF033832">
    <property type="entry name" value="sce7726_fam"/>
    <property type="match status" value="1"/>
</dbReference>
<evidence type="ECO:0000313" key="2">
    <source>
        <dbReference type="Proteomes" id="UP000184465"/>
    </source>
</evidence>
<dbReference type="Proteomes" id="UP000184465">
    <property type="component" value="Unassembled WGS sequence"/>
</dbReference>
<keyword evidence="2" id="KW-1185">Reference proteome</keyword>
<dbReference type="STRING" id="1121301.SAMN02745912_03830"/>
<dbReference type="AlphaFoldDB" id="A0A1M6TYV2"/>
<dbReference type="RefSeq" id="WP_084112148.1">
    <property type="nucleotide sequence ID" value="NZ_FRAG01000114.1"/>
</dbReference>
<accession>A0A1M6TYV2</accession>
<proteinExistence type="predicted"/>
<gene>
    <name evidence="1" type="ORF">SAMN02745912_03830</name>
</gene>
<name>A0A1M6TYV2_PARC5</name>
<dbReference type="InterPro" id="IPR047729">
    <property type="entry name" value="Sce7726-like"/>
</dbReference>
<evidence type="ECO:0008006" key="3">
    <source>
        <dbReference type="Google" id="ProtNLM"/>
    </source>
</evidence>
<evidence type="ECO:0000313" key="1">
    <source>
        <dbReference type="EMBL" id="SHK62063.1"/>
    </source>
</evidence>
<organism evidence="1 2">
    <name type="scientific">Paramaledivibacter caminithermalis (strain DSM 15212 / CIP 107654 / DViRD3)</name>
    <name type="common">Clostridium caminithermale</name>
    <dbReference type="NCBI Taxonomy" id="1121301"/>
    <lineage>
        <taxon>Bacteria</taxon>
        <taxon>Bacillati</taxon>
        <taxon>Bacillota</taxon>
        <taxon>Clostridia</taxon>
        <taxon>Peptostreptococcales</taxon>
        <taxon>Caminicellaceae</taxon>
        <taxon>Paramaledivibacter</taxon>
    </lineage>
</organism>
<reference evidence="1 2" key="1">
    <citation type="submission" date="2016-11" db="EMBL/GenBank/DDBJ databases">
        <authorList>
            <person name="Jaros S."/>
            <person name="Januszkiewicz K."/>
            <person name="Wedrychowicz H."/>
        </authorList>
    </citation>
    <scope>NUCLEOTIDE SEQUENCE [LARGE SCALE GENOMIC DNA]</scope>
    <source>
        <strain evidence="1 2">DSM 15212</strain>
    </source>
</reference>